<evidence type="ECO:0000259" key="4">
    <source>
        <dbReference type="SMART" id="SM00277"/>
    </source>
</evidence>
<evidence type="ECO:0000313" key="7">
    <source>
        <dbReference type="RefSeq" id="XP_035673522.1"/>
    </source>
</evidence>
<accession>A0A9J7KZV0</accession>
<evidence type="ECO:0000256" key="1">
    <source>
        <dbReference type="ARBA" id="ARBA00022529"/>
    </source>
</evidence>
<evidence type="ECO:0000256" key="2">
    <source>
        <dbReference type="ARBA" id="ARBA00022638"/>
    </source>
</evidence>
<reference evidence="5" key="1">
    <citation type="journal article" date="2020" name="Nat. Ecol. Evol.">
        <title>Deeply conserved synteny resolves early events in vertebrate evolution.</title>
        <authorList>
            <person name="Simakov O."/>
            <person name="Marletaz F."/>
            <person name="Yue J.X."/>
            <person name="O'Connell B."/>
            <person name="Jenkins J."/>
            <person name="Brandt A."/>
            <person name="Calef R."/>
            <person name="Tung C.H."/>
            <person name="Huang T.K."/>
            <person name="Schmutz J."/>
            <person name="Satoh N."/>
            <person name="Yu J.K."/>
            <person name="Putnam N.H."/>
            <person name="Green R.E."/>
            <person name="Rokhsar D.S."/>
        </authorList>
    </citation>
    <scope>NUCLEOTIDE SEQUENCE [LARGE SCALE GENOMIC DNA]</scope>
    <source>
        <strain evidence="5">S238N-H82</strain>
    </source>
</reference>
<dbReference type="RefSeq" id="XP_035673522.1">
    <property type="nucleotide sequence ID" value="XM_035817629.1"/>
</dbReference>
<keyword evidence="2" id="KW-0081">Bacteriolytic enzyme</keyword>
<reference evidence="6 7" key="2">
    <citation type="submission" date="2025-04" db="UniProtKB">
        <authorList>
            <consortium name="RefSeq"/>
        </authorList>
    </citation>
    <scope>IDENTIFICATION</scope>
    <source>
        <strain evidence="6 7">S238N-H82</strain>
        <tissue evidence="6 7">Testes</tissue>
    </source>
</reference>
<dbReference type="InterPro" id="IPR000118">
    <property type="entry name" value="Granulin"/>
</dbReference>
<sequence>MLVRRYVHSLKRMENLCWVQLFAVFLGLNHQAVGGDPFGDAGISARGGQNCDPAPLIKYHEGQKECMYIDPTGARKIGFGYGLDRADAKKVIAKLGVNFTKLYDGPATAFGSACHCSDVICLNEQQISQLFKVALSQAVSDAHKAFSRFDELSCNVQNVLVDMSYLWGYADVKGYFGKFLAWLGIGNWHAAADDLSLTEWCMHYDSGNMKRCMDDVKYVKMGSTCFQPFTRKCNSSSCCKEQETCCMDRWRFVEYIEKTLPEYLCCPYPNAECCPGRNACCPHGYPNCCPTYCCPPGYPVCKDKKCYSVDGKEMAEPHHGIGEY</sequence>
<dbReference type="GO" id="GO:0003796">
    <property type="term" value="F:lysozyme activity"/>
    <property type="evidence" value="ECO:0007669"/>
    <property type="project" value="InterPro"/>
</dbReference>
<feature type="signal peptide" evidence="3">
    <location>
        <begin position="1"/>
        <end position="34"/>
    </location>
</feature>
<feature type="domain" description="Granulins" evidence="4">
    <location>
        <begin position="233"/>
        <end position="289"/>
    </location>
</feature>
<evidence type="ECO:0000313" key="5">
    <source>
        <dbReference type="Proteomes" id="UP000001554"/>
    </source>
</evidence>
<dbReference type="AlphaFoldDB" id="A0A9J7KZV0"/>
<dbReference type="InterPro" id="IPR023347">
    <property type="entry name" value="Lysozyme_dom_sf"/>
</dbReference>
<dbReference type="GeneID" id="118413952"/>
<dbReference type="InterPro" id="IPR023346">
    <property type="entry name" value="Lysozyme-like_dom_sf"/>
</dbReference>
<keyword evidence="3" id="KW-0732">Signal</keyword>
<dbReference type="KEGG" id="bfo:118413952"/>
<protein>
    <submittedName>
        <fullName evidence="6 7">Uncharacterized protein LOC118413952</fullName>
    </submittedName>
</protein>
<dbReference type="GO" id="GO:0042742">
    <property type="term" value="P:defense response to bacterium"/>
    <property type="evidence" value="ECO:0007669"/>
    <property type="project" value="UniProtKB-KW"/>
</dbReference>
<evidence type="ECO:0000313" key="6">
    <source>
        <dbReference type="RefSeq" id="XP_035673521.1"/>
    </source>
</evidence>
<gene>
    <name evidence="6 7" type="primary">LOC118413952</name>
</gene>
<name>A0A9J7KZV0_BRAFL</name>
<dbReference type="GO" id="GO:0031640">
    <property type="term" value="P:killing of cells of another organism"/>
    <property type="evidence" value="ECO:0007669"/>
    <property type="project" value="UniProtKB-KW"/>
</dbReference>
<dbReference type="OrthoDB" id="5945565at2759"/>
<dbReference type="RefSeq" id="XP_035673521.1">
    <property type="nucleotide sequence ID" value="XM_035817628.1"/>
</dbReference>
<dbReference type="InterPro" id="IPR052619">
    <property type="entry name" value="Phage_lysozyme-like"/>
</dbReference>
<organism evidence="5 7">
    <name type="scientific">Branchiostoma floridae</name>
    <name type="common">Florida lancelet</name>
    <name type="synonym">Amphioxus</name>
    <dbReference type="NCBI Taxonomy" id="7739"/>
    <lineage>
        <taxon>Eukaryota</taxon>
        <taxon>Metazoa</taxon>
        <taxon>Chordata</taxon>
        <taxon>Cephalochordata</taxon>
        <taxon>Leptocardii</taxon>
        <taxon>Amphioxiformes</taxon>
        <taxon>Branchiostomatidae</taxon>
        <taxon>Branchiostoma</taxon>
    </lineage>
</organism>
<keyword evidence="5" id="KW-1185">Reference proteome</keyword>
<feature type="chain" id="PRO_5044698903" evidence="3">
    <location>
        <begin position="35"/>
        <end position="324"/>
    </location>
</feature>
<proteinExistence type="predicted"/>
<dbReference type="OMA" id="AVPTYCC"/>
<dbReference type="Proteomes" id="UP000001554">
    <property type="component" value="Chromosome 4"/>
</dbReference>
<dbReference type="PANTHER" id="PTHR37406">
    <property type="entry name" value="T4-TYPE LYSOZYME 1-RELATED"/>
    <property type="match status" value="1"/>
</dbReference>
<evidence type="ECO:0000256" key="3">
    <source>
        <dbReference type="SAM" id="SignalP"/>
    </source>
</evidence>
<dbReference type="SUPFAM" id="SSF53955">
    <property type="entry name" value="Lysozyme-like"/>
    <property type="match status" value="1"/>
</dbReference>
<dbReference type="SMART" id="SM00277">
    <property type="entry name" value="GRAN"/>
    <property type="match status" value="1"/>
</dbReference>
<dbReference type="Gene3D" id="1.10.530.40">
    <property type="match status" value="1"/>
</dbReference>
<keyword evidence="1" id="KW-0929">Antimicrobial</keyword>
<dbReference type="PANTHER" id="PTHR37406:SF1">
    <property type="entry name" value="T4-TYPE LYSOZYME 1-RELATED"/>
    <property type="match status" value="1"/>
</dbReference>
<dbReference type="Pfam" id="PF00396">
    <property type="entry name" value="Granulin"/>
    <property type="match status" value="1"/>
</dbReference>